<proteinExistence type="predicted"/>
<reference evidence="1 2" key="1">
    <citation type="journal article" date="2014" name="Int. J. Syst. Evol. Microbiol.">
        <title>Complete genome sequence of Corynebacterium casei LMG S-19264T (=DSM 44701T), isolated from a smear-ripened cheese.</title>
        <authorList>
            <consortium name="US DOE Joint Genome Institute (JGI-PGF)"/>
            <person name="Walter F."/>
            <person name="Albersmeier A."/>
            <person name="Kalinowski J."/>
            <person name="Ruckert C."/>
        </authorList>
    </citation>
    <scope>NUCLEOTIDE SEQUENCE [LARGE SCALE GENOMIC DNA]</scope>
    <source>
        <strain evidence="1 2">NBRC 112289</strain>
    </source>
</reference>
<evidence type="ECO:0000313" key="2">
    <source>
        <dbReference type="Proteomes" id="UP001157160"/>
    </source>
</evidence>
<protein>
    <submittedName>
        <fullName evidence="1">Glycosyl transferase</fullName>
    </submittedName>
</protein>
<gene>
    <name evidence="1" type="ORF">GCM10025874_25780</name>
</gene>
<dbReference type="EMBL" id="BSUL01000001">
    <property type="protein sequence ID" value="GMA29325.1"/>
    <property type="molecule type" value="Genomic_DNA"/>
</dbReference>
<dbReference type="InterPro" id="IPR029044">
    <property type="entry name" value="Nucleotide-diphossugar_trans"/>
</dbReference>
<dbReference type="Gene3D" id="3.90.550.10">
    <property type="entry name" value="Spore Coat Polysaccharide Biosynthesis Protein SpsA, Chain A"/>
    <property type="match status" value="1"/>
</dbReference>
<dbReference type="Proteomes" id="UP001157160">
    <property type="component" value="Unassembled WGS sequence"/>
</dbReference>
<dbReference type="SUPFAM" id="SSF53448">
    <property type="entry name" value="Nucleotide-diphospho-sugar transferases"/>
    <property type="match status" value="1"/>
</dbReference>
<dbReference type="GO" id="GO:0016740">
    <property type="term" value="F:transferase activity"/>
    <property type="evidence" value="ECO:0007669"/>
    <property type="project" value="UniProtKB-KW"/>
</dbReference>
<organism evidence="1 2">
    <name type="scientific">Arenivirga flava</name>
    <dbReference type="NCBI Taxonomy" id="1930060"/>
    <lineage>
        <taxon>Bacteria</taxon>
        <taxon>Bacillati</taxon>
        <taxon>Actinomycetota</taxon>
        <taxon>Actinomycetes</taxon>
        <taxon>Micrococcales</taxon>
        <taxon>Microbacteriaceae</taxon>
        <taxon>Arenivirga</taxon>
    </lineage>
</organism>
<dbReference type="InterPro" id="IPR018641">
    <property type="entry name" value="Trfase_1_rSAM/seldom-assoc"/>
</dbReference>
<dbReference type="PANTHER" id="PTHR36529">
    <property type="entry name" value="SLL1095 PROTEIN"/>
    <property type="match status" value="1"/>
</dbReference>
<name>A0AA37XC55_9MICO</name>
<keyword evidence="1" id="KW-0808">Transferase</keyword>
<keyword evidence="2" id="KW-1185">Reference proteome</keyword>
<accession>A0AA37XC55</accession>
<dbReference type="AlphaFoldDB" id="A0AA37XC55"/>
<dbReference type="RefSeq" id="WP_284233318.1">
    <property type="nucleotide sequence ID" value="NZ_BSUL01000001.1"/>
</dbReference>
<dbReference type="Pfam" id="PF09837">
    <property type="entry name" value="DUF2064"/>
    <property type="match status" value="1"/>
</dbReference>
<evidence type="ECO:0000313" key="1">
    <source>
        <dbReference type="EMBL" id="GMA29325.1"/>
    </source>
</evidence>
<comment type="caution">
    <text evidence="1">The sequence shown here is derived from an EMBL/GenBank/DDBJ whole genome shotgun (WGS) entry which is preliminary data.</text>
</comment>
<sequence>MTTLILIAKPPLPGRAKTRLHPPLTLEEAADVAAACLADSLEFVRDAPASRRILLWDGDQPPAGAEGFEVVRQVEGSLDVRLGAVFDAVDEPCVLIGMDTPQLRFEHLAVPLGGWPDDADAVMGPASDGGWWSLGFREPTGDLLRGVPMSRDDTALQQRRRIEEAGLRLRTLATLTDVDTYDAAMEVAEADPLTRFAATFRYLDSRVALQG</sequence>
<dbReference type="PANTHER" id="PTHR36529:SF1">
    <property type="entry name" value="GLYCOSYLTRANSFERASE"/>
    <property type="match status" value="1"/>
</dbReference>